<evidence type="ECO:0000256" key="10">
    <source>
        <dbReference type="ARBA" id="ARBA00023065"/>
    </source>
</evidence>
<dbReference type="SUPFAM" id="SSF103506">
    <property type="entry name" value="Mitochondrial carrier"/>
    <property type="match status" value="1"/>
</dbReference>
<evidence type="ECO:0000256" key="9">
    <source>
        <dbReference type="ARBA" id="ARBA00023004"/>
    </source>
</evidence>
<dbReference type="InterPro" id="IPR018108">
    <property type="entry name" value="MCP_transmembrane"/>
</dbReference>
<keyword evidence="4" id="KW-0410">Iron transport</keyword>
<evidence type="ECO:0000313" key="16">
    <source>
        <dbReference type="Proteomes" id="UP000053660"/>
    </source>
</evidence>
<accession>A0A0B1RR30</accession>
<name>A0A0B1RR30_OESDE</name>
<keyword evidence="9" id="KW-0408">Iron</keyword>
<dbReference type="PANTHER" id="PTHR45758:SF20">
    <property type="entry name" value="MITOFERRIN-2"/>
    <property type="match status" value="1"/>
</dbReference>
<dbReference type="Proteomes" id="UP000053660">
    <property type="component" value="Unassembled WGS sequence"/>
</dbReference>
<dbReference type="GO" id="GO:0015093">
    <property type="term" value="F:ferrous iron transmembrane transporter activity"/>
    <property type="evidence" value="ECO:0007669"/>
    <property type="project" value="TreeGrafter"/>
</dbReference>
<keyword evidence="5 13" id="KW-0812">Transmembrane</keyword>
<comment type="similarity">
    <text evidence="2 14">Belongs to the mitochondrial carrier (TC 2.A.29) family.</text>
</comment>
<evidence type="ECO:0000256" key="5">
    <source>
        <dbReference type="ARBA" id="ARBA00022692"/>
    </source>
</evidence>
<keyword evidence="12 13" id="KW-0472">Membrane</keyword>
<dbReference type="PANTHER" id="PTHR45758">
    <property type="entry name" value="MITOFERRIN-1-RELATED"/>
    <property type="match status" value="1"/>
</dbReference>
<evidence type="ECO:0000256" key="11">
    <source>
        <dbReference type="ARBA" id="ARBA00023128"/>
    </source>
</evidence>
<sequence length="183" mass="20537">MNPAEVIKQRMQMQFSPYGSSLECVRCVYRREGIGAFYRSYTTQLIMGVPYQSVHFMTYEFWQQVLNPEHKYDPTSHLVSGGMAGGLAAAITTPLDCIKTVLNTQQTPEFCEKEGGVMLKSQAIGGYRGIPDAVRIIYQQRGLGGFLCGMQARVIYQVPATALSWSVYELFKYILDFNSATSK</sequence>
<feature type="repeat" description="Solcar" evidence="13">
    <location>
        <begin position="72"/>
        <end position="174"/>
    </location>
</feature>
<proteinExistence type="inferred from homology"/>
<reference evidence="15 16" key="1">
    <citation type="submission" date="2014-03" db="EMBL/GenBank/DDBJ databases">
        <title>Draft genome of the hookworm Oesophagostomum dentatum.</title>
        <authorList>
            <person name="Mitreva M."/>
        </authorList>
    </citation>
    <scope>NUCLEOTIDE SEQUENCE [LARGE SCALE GENOMIC DNA]</scope>
    <source>
        <strain evidence="15 16">OD-Hann</strain>
    </source>
</reference>
<keyword evidence="8" id="KW-1133">Transmembrane helix</keyword>
<gene>
    <name evidence="15" type="ORF">OESDEN_24851</name>
</gene>
<keyword evidence="7" id="KW-0999">Mitochondrion inner membrane</keyword>
<evidence type="ECO:0000256" key="3">
    <source>
        <dbReference type="ARBA" id="ARBA00022448"/>
    </source>
</evidence>
<comment type="subcellular location">
    <subcellularLocation>
        <location evidence="1">Mitochondrion inner membrane</location>
        <topology evidence="1">Multi-pass membrane protein</topology>
    </subcellularLocation>
</comment>
<keyword evidence="16" id="KW-1185">Reference proteome</keyword>
<evidence type="ECO:0000256" key="2">
    <source>
        <dbReference type="ARBA" id="ARBA00006375"/>
    </source>
</evidence>
<evidence type="ECO:0000313" key="15">
    <source>
        <dbReference type="EMBL" id="KHJ75533.1"/>
    </source>
</evidence>
<keyword evidence="11" id="KW-0496">Mitochondrion</keyword>
<evidence type="ECO:0000256" key="14">
    <source>
        <dbReference type="RuleBase" id="RU000488"/>
    </source>
</evidence>
<evidence type="ECO:0000256" key="12">
    <source>
        <dbReference type="ARBA" id="ARBA00023136"/>
    </source>
</evidence>
<dbReference type="EMBL" id="KN612653">
    <property type="protein sequence ID" value="KHJ75533.1"/>
    <property type="molecule type" value="Genomic_DNA"/>
</dbReference>
<dbReference type="Pfam" id="PF00153">
    <property type="entry name" value="Mito_carr"/>
    <property type="match status" value="2"/>
</dbReference>
<dbReference type="GO" id="GO:0005743">
    <property type="term" value="C:mitochondrial inner membrane"/>
    <property type="evidence" value="ECO:0007669"/>
    <property type="project" value="UniProtKB-SubCell"/>
</dbReference>
<dbReference type="AlphaFoldDB" id="A0A0B1RR30"/>
<keyword evidence="10" id="KW-0406">Ion transport</keyword>
<evidence type="ECO:0000256" key="13">
    <source>
        <dbReference type="PROSITE-ProRule" id="PRU00282"/>
    </source>
</evidence>
<keyword evidence="6" id="KW-0677">Repeat</keyword>
<keyword evidence="3 14" id="KW-0813">Transport</keyword>
<dbReference type="PROSITE" id="PS50920">
    <property type="entry name" value="SOLCAR"/>
    <property type="match status" value="2"/>
</dbReference>
<dbReference type="OrthoDB" id="43906at2759"/>
<dbReference type="GO" id="GO:0048250">
    <property type="term" value="P:iron import into the mitochondrion"/>
    <property type="evidence" value="ECO:0007669"/>
    <property type="project" value="TreeGrafter"/>
</dbReference>
<feature type="repeat" description="Solcar" evidence="13">
    <location>
        <begin position="1"/>
        <end position="65"/>
    </location>
</feature>
<dbReference type="InterPro" id="IPR023395">
    <property type="entry name" value="MCP_dom_sf"/>
</dbReference>
<dbReference type="FunFam" id="1.50.40.10:FF:000054">
    <property type="entry name" value="Mitochondrial carrier"/>
    <property type="match status" value="1"/>
</dbReference>
<organism evidence="15 16">
    <name type="scientific">Oesophagostomum dentatum</name>
    <name type="common">Nodular worm</name>
    <dbReference type="NCBI Taxonomy" id="61180"/>
    <lineage>
        <taxon>Eukaryota</taxon>
        <taxon>Metazoa</taxon>
        <taxon>Ecdysozoa</taxon>
        <taxon>Nematoda</taxon>
        <taxon>Chromadorea</taxon>
        <taxon>Rhabditida</taxon>
        <taxon>Rhabditina</taxon>
        <taxon>Rhabditomorpha</taxon>
        <taxon>Strongyloidea</taxon>
        <taxon>Strongylidae</taxon>
        <taxon>Oesophagostomum</taxon>
    </lineage>
</organism>
<evidence type="ECO:0000256" key="6">
    <source>
        <dbReference type="ARBA" id="ARBA00022737"/>
    </source>
</evidence>
<evidence type="ECO:0000256" key="1">
    <source>
        <dbReference type="ARBA" id="ARBA00004448"/>
    </source>
</evidence>
<evidence type="ECO:0000256" key="8">
    <source>
        <dbReference type="ARBA" id="ARBA00022989"/>
    </source>
</evidence>
<evidence type="ECO:0000256" key="4">
    <source>
        <dbReference type="ARBA" id="ARBA00022496"/>
    </source>
</evidence>
<dbReference type="Gene3D" id="1.50.40.10">
    <property type="entry name" value="Mitochondrial carrier domain"/>
    <property type="match status" value="1"/>
</dbReference>
<protein>
    <submittedName>
        <fullName evidence="15">Mitoferrin-1 domain protein</fullName>
    </submittedName>
</protein>
<evidence type="ECO:0000256" key="7">
    <source>
        <dbReference type="ARBA" id="ARBA00022792"/>
    </source>
</evidence>